<evidence type="ECO:0000256" key="9">
    <source>
        <dbReference type="ARBA" id="ARBA00065656"/>
    </source>
</evidence>
<dbReference type="AlphaFoldDB" id="A0A8J6AB07"/>
<dbReference type="SMART" id="SM00357">
    <property type="entry name" value="CSP"/>
    <property type="match status" value="1"/>
</dbReference>
<gene>
    <name evidence="12" type="ORF">J0S82_003966</name>
</gene>
<dbReference type="PROSITE" id="PS51857">
    <property type="entry name" value="CSD_2"/>
    <property type="match status" value="1"/>
</dbReference>
<dbReference type="Pfam" id="PF00313">
    <property type="entry name" value="CSD"/>
    <property type="match status" value="1"/>
</dbReference>
<evidence type="ECO:0000256" key="3">
    <source>
        <dbReference type="ARBA" id="ARBA00022490"/>
    </source>
</evidence>
<dbReference type="Gene3D" id="2.40.50.140">
    <property type="entry name" value="Nucleic acid-binding proteins"/>
    <property type="match status" value="1"/>
</dbReference>
<dbReference type="Pfam" id="PF12901">
    <property type="entry name" value="SUZ-C"/>
    <property type="match status" value="1"/>
</dbReference>
<dbReference type="SUPFAM" id="SSF50249">
    <property type="entry name" value="Nucleic acid-binding proteins"/>
    <property type="match status" value="1"/>
</dbReference>
<proteinExistence type="inferred from homology"/>
<evidence type="ECO:0000256" key="10">
    <source>
        <dbReference type="ARBA" id="ARBA00069501"/>
    </source>
</evidence>
<evidence type="ECO:0000313" key="12">
    <source>
        <dbReference type="EMBL" id="KAG8515070.1"/>
    </source>
</evidence>
<evidence type="ECO:0000313" key="13">
    <source>
        <dbReference type="Proteomes" id="UP000700334"/>
    </source>
</evidence>
<comment type="subcellular location">
    <subcellularLocation>
        <location evidence="1">Cytoplasm</location>
        <location evidence="1">P-body</location>
    </subcellularLocation>
    <subcellularLocation>
        <location evidence="2">Cytoplasm</location>
        <location evidence="2">Stress granule</location>
    </subcellularLocation>
</comment>
<dbReference type="GO" id="GO:0010494">
    <property type="term" value="C:cytoplasmic stress granule"/>
    <property type="evidence" value="ECO:0007669"/>
    <property type="project" value="UniProtKB-SubCell"/>
</dbReference>
<dbReference type="OrthoDB" id="74319at2759"/>
<evidence type="ECO:0000256" key="5">
    <source>
        <dbReference type="ARBA" id="ARBA00022737"/>
    </source>
</evidence>
<evidence type="ECO:0000256" key="1">
    <source>
        <dbReference type="ARBA" id="ARBA00004201"/>
    </source>
</evidence>
<name>A0A8J6AB07_GALPY</name>
<evidence type="ECO:0000256" key="6">
    <source>
        <dbReference type="ARBA" id="ARBA00022884"/>
    </source>
</evidence>
<dbReference type="GO" id="GO:0003723">
    <property type="term" value="F:RNA binding"/>
    <property type="evidence" value="ECO:0007669"/>
    <property type="project" value="UniProtKB-KW"/>
</dbReference>
<comment type="subunit">
    <text evidence="9">Component of a multi subunit autoregulatory ribonucleoprotein complex (ARC), at least composed of IGF2BP1, PABPC1 and CSDE1. Interacts with STRAP. Part of a complex associated with the FOS mCRD domain and consisting of PABPC1, PAIP1, HNRPD and SYNCRIP. The interaction with PABPC1 is direct and RNA-independent. Interacts with EIF4ENIF1/4E-T.</text>
</comment>
<accession>A0A8J6AB07</accession>
<dbReference type="InterPro" id="IPR011129">
    <property type="entry name" value="CSD"/>
</dbReference>
<evidence type="ECO:0000256" key="2">
    <source>
        <dbReference type="ARBA" id="ARBA00004210"/>
    </source>
</evidence>
<sequence>MLAHEGHDPLLSLPHITPARQSLMLPAAPPSQPPFLFTRSVKATGECVKDQFVFINYEVGDSKKLFFHVKEVQDGIELQAGDEVEFSVLLNQLTGKCSACNVWWVREGPKAVTAPRPDRLINHLKNITLDDASAPRLMVLCQPRGPDNSMGFGAERKIHQAGAIA</sequence>
<comment type="caution">
    <text evidence="12">The sequence shown here is derived from an EMBL/GenBank/DDBJ whole genome shotgun (WGS) entry which is preliminary data.</text>
</comment>
<keyword evidence="4" id="KW-0597">Phosphoprotein</keyword>
<dbReference type="PANTHER" id="PTHR12913:SF1">
    <property type="entry name" value="COLD SHOCK DOMAIN-CONTAINING PROTEIN E1"/>
    <property type="match status" value="1"/>
</dbReference>
<evidence type="ECO:0000256" key="8">
    <source>
        <dbReference type="ARBA" id="ARBA00057277"/>
    </source>
</evidence>
<keyword evidence="5" id="KW-0677">Repeat</keyword>
<evidence type="ECO:0000256" key="7">
    <source>
        <dbReference type="ARBA" id="ARBA00044751"/>
    </source>
</evidence>
<evidence type="ECO:0000256" key="4">
    <source>
        <dbReference type="ARBA" id="ARBA00022553"/>
    </source>
</evidence>
<keyword evidence="3" id="KW-0963">Cytoplasm</keyword>
<evidence type="ECO:0000259" key="11">
    <source>
        <dbReference type="PROSITE" id="PS51857"/>
    </source>
</evidence>
<dbReference type="EMBL" id="JAGFMF010011719">
    <property type="protein sequence ID" value="KAG8515070.1"/>
    <property type="molecule type" value="Genomic_DNA"/>
</dbReference>
<dbReference type="PANTHER" id="PTHR12913">
    <property type="entry name" value="UNR PROTEIN N-RAS UPSTREAM GENE PROTEIN"/>
    <property type="match status" value="1"/>
</dbReference>
<keyword evidence="6" id="KW-0694">RNA-binding</keyword>
<protein>
    <recommendedName>
        <fullName evidence="10">Cold shock domain-containing protein E1</fullName>
    </recommendedName>
</protein>
<reference evidence="12" key="1">
    <citation type="journal article" date="2021" name="Evol. Appl.">
        <title>The genome of the Pyrenean desman and the effects of bottlenecks and inbreeding on the genomic landscape of an endangered species.</title>
        <authorList>
            <person name="Escoda L."/>
            <person name="Castresana J."/>
        </authorList>
    </citation>
    <scope>NUCLEOTIDE SEQUENCE</scope>
    <source>
        <tissue evidence="12">Spleen</tissue>
    </source>
</reference>
<dbReference type="InterPro" id="IPR002059">
    <property type="entry name" value="CSP_DNA-bd"/>
</dbReference>
<comment type="function">
    <text evidence="8">RNA-binding protein involved in translationally coupled mRNA turnover. Implicated with other RNA-binding proteins in the cytoplasmic deadenylation/translational and decay interplay of the FOS mRNA mediated by the major coding-region determinant of instability (mCRD) domain. Required for efficient formation of stress granules.</text>
</comment>
<organism evidence="12 13">
    <name type="scientific">Galemys pyrenaicus</name>
    <name type="common">Iberian desman</name>
    <name type="synonym">Pyrenean desman</name>
    <dbReference type="NCBI Taxonomy" id="202257"/>
    <lineage>
        <taxon>Eukaryota</taxon>
        <taxon>Metazoa</taxon>
        <taxon>Chordata</taxon>
        <taxon>Craniata</taxon>
        <taxon>Vertebrata</taxon>
        <taxon>Euteleostomi</taxon>
        <taxon>Mammalia</taxon>
        <taxon>Eutheria</taxon>
        <taxon>Laurasiatheria</taxon>
        <taxon>Eulipotyphla</taxon>
        <taxon>Talpidae</taxon>
        <taxon>Galemys</taxon>
    </lineage>
</organism>
<dbReference type="InterPro" id="IPR012340">
    <property type="entry name" value="NA-bd_OB-fold"/>
</dbReference>
<dbReference type="Proteomes" id="UP000700334">
    <property type="component" value="Unassembled WGS sequence"/>
</dbReference>
<dbReference type="FunFam" id="2.40.50.140:FF:000093">
    <property type="entry name" value="cold shock domain-containing protein E1 isoform X1"/>
    <property type="match status" value="1"/>
</dbReference>
<dbReference type="GO" id="GO:0000932">
    <property type="term" value="C:P-body"/>
    <property type="evidence" value="ECO:0007669"/>
    <property type="project" value="UniProtKB-SubCell"/>
</dbReference>
<dbReference type="InterPro" id="IPR024642">
    <property type="entry name" value="SUZ-C"/>
</dbReference>
<comment type="similarity">
    <text evidence="7">Belongs to the UNR family.</text>
</comment>
<feature type="domain" description="CSD" evidence="11">
    <location>
        <begin position="42"/>
        <end position="104"/>
    </location>
</feature>
<keyword evidence="13" id="KW-1185">Reference proteome</keyword>